<dbReference type="PANTHER" id="PTHR40202:SF1">
    <property type="entry name" value="HD DOMAIN-CONTAINING PROTEIN"/>
    <property type="match status" value="1"/>
</dbReference>
<dbReference type="KEGG" id="gai:IMCC3135_17670"/>
<dbReference type="AlphaFoldDB" id="A0A2Z2NQJ7"/>
<name>A0A2Z2NQJ7_9GAMM</name>
<gene>
    <name evidence="2" type="ORF">IMCC3135_17670</name>
</gene>
<evidence type="ECO:0000259" key="1">
    <source>
        <dbReference type="Pfam" id="PF01966"/>
    </source>
</evidence>
<evidence type="ECO:0000313" key="3">
    <source>
        <dbReference type="Proteomes" id="UP000250079"/>
    </source>
</evidence>
<dbReference type="Proteomes" id="UP000250079">
    <property type="component" value="Chromosome"/>
</dbReference>
<dbReference type="Pfam" id="PF01966">
    <property type="entry name" value="HD"/>
    <property type="match status" value="1"/>
</dbReference>
<dbReference type="SUPFAM" id="SSF109604">
    <property type="entry name" value="HD-domain/PDEase-like"/>
    <property type="match status" value="1"/>
</dbReference>
<organism evidence="2 3">
    <name type="scientific">Granulosicoccus antarcticus IMCC3135</name>
    <dbReference type="NCBI Taxonomy" id="1192854"/>
    <lineage>
        <taxon>Bacteria</taxon>
        <taxon>Pseudomonadati</taxon>
        <taxon>Pseudomonadota</taxon>
        <taxon>Gammaproteobacteria</taxon>
        <taxon>Chromatiales</taxon>
        <taxon>Granulosicoccaceae</taxon>
        <taxon>Granulosicoccus</taxon>
    </lineage>
</organism>
<sequence>MKTVAFTRMRDGTAEEYAFLEEIEVAYAKQLPQRIEEQLQKLEESLGGYRVSRLEHSLQSATRAYHDGRSTEYVVAALVHDIGDELAPHSHSEMAAAILRPYVSERLYWIIKTHGIFQMYYYGEQTGVDKHARERYRDNHWYADAVEFCEKYDENCFDPDYTSKPLSFFRPMINEVFTREPRFGEAG</sequence>
<keyword evidence="3" id="KW-1185">Reference proteome</keyword>
<reference evidence="2 3" key="1">
    <citation type="submission" date="2016-12" db="EMBL/GenBank/DDBJ databases">
        <authorList>
            <person name="Song W.-J."/>
            <person name="Kurnit D.M."/>
        </authorList>
    </citation>
    <scope>NUCLEOTIDE SEQUENCE [LARGE SCALE GENOMIC DNA]</scope>
    <source>
        <strain evidence="2 3">IMCC3135</strain>
    </source>
</reference>
<proteinExistence type="predicted"/>
<dbReference type="Gene3D" id="1.10.3210.10">
    <property type="entry name" value="Hypothetical protein af1432"/>
    <property type="match status" value="1"/>
</dbReference>
<dbReference type="RefSeq" id="WP_088918772.1">
    <property type="nucleotide sequence ID" value="NZ_CP018632.1"/>
</dbReference>
<dbReference type="EMBL" id="CP018632">
    <property type="protein sequence ID" value="ASJ73613.1"/>
    <property type="molecule type" value="Genomic_DNA"/>
</dbReference>
<dbReference type="InterPro" id="IPR052567">
    <property type="entry name" value="OP_Dioxygenase"/>
</dbReference>
<dbReference type="OrthoDB" id="9802857at2"/>
<dbReference type="InterPro" id="IPR006674">
    <property type="entry name" value="HD_domain"/>
</dbReference>
<evidence type="ECO:0000313" key="2">
    <source>
        <dbReference type="EMBL" id="ASJ73613.1"/>
    </source>
</evidence>
<dbReference type="PANTHER" id="PTHR40202">
    <property type="match status" value="1"/>
</dbReference>
<feature type="domain" description="HD" evidence="1">
    <location>
        <begin position="53"/>
        <end position="119"/>
    </location>
</feature>
<accession>A0A2Z2NQJ7</accession>
<protein>
    <recommendedName>
        <fullName evidence="1">HD domain-containing protein</fullName>
    </recommendedName>
</protein>